<evidence type="ECO:0000313" key="8">
    <source>
        <dbReference type="Proteomes" id="UP001141183"/>
    </source>
</evidence>
<organism evidence="7 8">
    <name type="scientific">Clostridium tertium</name>
    <dbReference type="NCBI Taxonomy" id="1559"/>
    <lineage>
        <taxon>Bacteria</taxon>
        <taxon>Bacillati</taxon>
        <taxon>Bacillota</taxon>
        <taxon>Clostridia</taxon>
        <taxon>Eubacteriales</taxon>
        <taxon>Clostridiaceae</taxon>
        <taxon>Clostridium</taxon>
    </lineage>
</organism>
<dbReference type="EMBL" id="JAMRYU010000013">
    <property type="protein sequence ID" value="MDC4241079.1"/>
    <property type="molecule type" value="Genomic_DNA"/>
</dbReference>
<sequence length="322" mass="38200">MKRLNYLYENAMEVKFDDGDNIVFISDIHRGDGTFYDSLLPNRNIYKTALAYYYRKDFTYVEVGDGDELWKNRNFNDIAYCYNDIFKLFNRLKEENRIYMIYGNHDIIKNRDNFYNTQYRALRKIGANYGKNFLKFIKDIKFYEGINFKFTPVNEKFLVTHGHQADLINSDYWMISRFLVRYVWKFLNGLAGFNDPTSPAKNNKKGNKVDRKLEKWTKENGKMLLCGHTHNSRMPGKLEPPYFNDGCCVLPYAMTAIEIESGKITLVKWSVESQESGVLWARRKIITGPERLEDYLLWARNERIRMIKEAKEGNESKIENRK</sequence>
<dbReference type="InterPro" id="IPR043461">
    <property type="entry name" value="LpxH-like"/>
</dbReference>
<proteinExistence type="predicted"/>
<dbReference type="RefSeq" id="WP_272470448.1">
    <property type="nucleotide sequence ID" value="NZ_JAMRYU010000013.1"/>
</dbReference>
<dbReference type="AlphaFoldDB" id="A0A9X3XN42"/>
<dbReference type="PANTHER" id="PTHR34990">
    <property type="entry name" value="UDP-2,3-DIACYLGLUCOSAMINE HYDROLASE-RELATED"/>
    <property type="match status" value="1"/>
</dbReference>
<protein>
    <submittedName>
        <fullName evidence="7">Metallophosphoesterase</fullName>
    </submittedName>
</protein>
<evidence type="ECO:0000256" key="5">
    <source>
        <dbReference type="ARBA" id="ARBA00023211"/>
    </source>
</evidence>
<dbReference type="GO" id="GO:0009245">
    <property type="term" value="P:lipid A biosynthetic process"/>
    <property type="evidence" value="ECO:0007669"/>
    <property type="project" value="TreeGrafter"/>
</dbReference>
<accession>A0A9X3XN42</accession>
<evidence type="ECO:0000256" key="1">
    <source>
        <dbReference type="ARBA" id="ARBA00022475"/>
    </source>
</evidence>
<evidence type="ECO:0000256" key="3">
    <source>
        <dbReference type="ARBA" id="ARBA00022723"/>
    </source>
</evidence>
<dbReference type="InterPro" id="IPR004843">
    <property type="entry name" value="Calcineurin-like_PHP"/>
</dbReference>
<dbReference type="PANTHER" id="PTHR34990:SF2">
    <property type="entry name" value="BLL8164 PROTEIN"/>
    <property type="match status" value="1"/>
</dbReference>
<dbReference type="InterPro" id="IPR029052">
    <property type="entry name" value="Metallo-depent_PP-like"/>
</dbReference>
<dbReference type="SUPFAM" id="SSF56300">
    <property type="entry name" value="Metallo-dependent phosphatases"/>
    <property type="match status" value="1"/>
</dbReference>
<dbReference type="GO" id="GO:0008758">
    <property type="term" value="F:UDP-2,3-diacylglucosamine hydrolase activity"/>
    <property type="evidence" value="ECO:0007669"/>
    <property type="project" value="TreeGrafter"/>
</dbReference>
<name>A0A9X3XN42_9CLOT</name>
<dbReference type="Proteomes" id="UP001141183">
    <property type="component" value="Unassembled WGS sequence"/>
</dbReference>
<keyword evidence="4" id="KW-0472">Membrane</keyword>
<keyword evidence="8" id="KW-1185">Reference proteome</keyword>
<evidence type="ECO:0000313" key="7">
    <source>
        <dbReference type="EMBL" id="MDC4241079.1"/>
    </source>
</evidence>
<keyword evidence="2" id="KW-0997">Cell inner membrane</keyword>
<dbReference type="GO" id="GO:0046872">
    <property type="term" value="F:metal ion binding"/>
    <property type="evidence" value="ECO:0007669"/>
    <property type="project" value="UniProtKB-KW"/>
</dbReference>
<reference evidence="7" key="1">
    <citation type="submission" date="2022-05" db="EMBL/GenBank/DDBJ databases">
        <title>Draft genome sequence of Clostridium tertium strain CP3 isolated from Peru.</title>
        <authorList>
            <person name="Hurtado R."/>
            <person name="Lima L."/>
            <person name="Sousa T."/>
            <person name="Jaiswal A.K."/>
            <person name="Tiwari S."/>
            <person name="Maturrano L."/>
            <person name="Brenig B."/>
            <person name="Azevedo V."/>
        </authorList>
    </citation>
    <scope>NUCLEOTIDE SEQUENCE</scope>
    <source>
        <strain evidence="7">CP3</strain>
    </source>
</reference>
<evidence type="ECO:0000259" key="6">
    <source>
        <dbReference type="Pfam" id="PF00149"/>
    </source>
</evidence>
<keyword evidence="1" id="KW-1003">Cell membrane</keyword>
<comment type="caution">
    <text evidence="7">The sequence shown here is derived from an EMBL/GenBank/DDBJ whole genome shotgun (WGS) entry which is preliminary data.</text>
</comment>
<feature type="domain" description="Calcineurin-like phosphoesterase" evidence="6">
    <location>
        <begin position="22"/>
        <end position="231"/>
    </location>
</feature>
<evidence type="ECO:0000256" key="2">
    <source>
        <dbReference type="ARBA" id="ARBA00022519"/>
    </source>
</evidence>
<dbReference type="Gene3D" id="3.60.21.10">
    <property type="match status" value="1"/>
</dbReference>
<evidence type="ECO:0000256" key="4">
    <source>
        <dbReference type="ARBA" id="ARBA00023136"/>
    </source>
</evidence>
<dbReference type="Pfam" id="PF00149">
    <property type="entry name" value="Metallophos"/>
    <property type="match status" value="1"/>
</dbReference>
<dbReference type="GO" id="GO:0016020">
    <property type="term" value="C:membrane"/>
    <property type="evidence" value="ECO:0007669"/>
    <property type="project" value="GOC"/>
</dbReference>
<gene>
    <name evidence="7" type="ORF">NE398_13005</name>
</gene>
<keyword evidence="5" id="KW-0464">Manganese</keyword>
<keyword evidence="3" id="KW-0479">Metal-binding</keyword>